<comment type="caution">
    <text evidence="3">The sequence shown here is derived from an EMBL/GenBank/DDBJ whole genome shotgun (WGS) entry which is preliminary data.</text>
</comment>
<protein>
    <submittedName>
        <fullName evidence="3">MALD2 protein</fullName>
    </submittedName>
</protein>
<evidence type="ECO:0000313" key="4">
    <source>
        <dbReference type="Proteomes" id="UP000543287"/>
    </source>
</evidence>
<dbReference type="Pfam" id="PF07303">
    <property type="entry name" value="Occludin_ELL"/>
    <property type="match status" value="1"/>
</dbReference>
<evidence type="ECO:0000259" key="2">
    <source>
        <dbReference type="Pfam" id="PF07303"/>
    </source>
</evidence>
<feature type="region of interest" description="Disordered" evidence="1">
    <location>
        <begin position="36"/>
        <end position="89"/>
    </location>
</feature>
<gene>
    <name evidence="3" type="primary">Marveld2_2</name>
    <name evidence="3" type="ORF">DRONOV_R15339</name>
</gene>
<feature type="non-terminal residue" evidence="3">
    <location>
        <position position="128"/>
    </location>
</feature>
<dbReference type="Gene3D" id="6.10.140.340">
    <property type="match status" value="1"/>
</dbReference>
<feature type="compositionally biased region" description="Low complexity" evidence="1">
    <location>
        <begin position="76"/>
        <end position="87"/>
    </location>
</feature>
<accession>A0A7K9BJB9</accession>
<organism evidence="3 4">
    <name type="scientific">Dromaius novaehollandiae</name>
    <name type="common">Emu</name>
    <dbReference type="NCBI Taxonomy" id="8790"/>
    <lineage>
        <taxon>Eukaryota</taxon>
        <taxon>Metazoa</taxon>
        <taxon>Chordata</taxon>
        <taxon>Craniata</taxon>
        <taxon>Vertebrata</taxon>
        <taxon>Euteleostomi</taxon>
        <taxon>Archelosauria</taxon>
        <taxon>Archosauria</taxon>
        <taxon>Dinosauria</taxon>
        <taxon>Saurischia</taxon>
        <taxon>Theropoda</taxon>
        <taxon>Coelurosauria</taxon>
        <taxon>Aves</taxon>
        <taxon>Palaeognathae</taxon>
        <taxon>Casuariiformes</taxon>
        <taxon>Dromaiidae</taxon>
        <taxon>Dromaius</taxon>
    </lineage>
</organism>
<reference evidence="3 4" key="1">
    <citation type="submission" date="2019-09" db="EMBL/GenBank/DDBJ databases">
        <title>Bird 10,000 Genomes (B10K) Project - Family phase.</title>
        <authorList>
            <person name="Zhang G."/>
        </authorList>
    </citation>
    <scope>NUCLEOTIDE SEQUENCE [LARGE SCALE GENOMIC DNA]</scope>
    <source>
        <strain evidence="3">B10K-LSUMZ-23963</strain>
        <tissue evidence="3">Muscle</tissue>
    </source>
</reference>
<dbReference type="InterPro" id="IPR010844">
    <property type="entry name" value="Occludin_ELL"/>
</dbReference>
<dbReference type="SUPFAM" id="SSF144292">
    <property type="entry name" value="occludin/ELL-like"/>
    <property type="match status" value="1"/>
</dbReference>
<proteinExistence type="predicted"/>
<feature type="domain" description="OCEL" evidence="2">
    <location>
        <begin position="88"/>
        <end position="119"/>
    </location>
</feature>
<evidence type="ECO:0000313" key="3">
    <source>
        <dbReference type="EMBL" id="NXG40434.1"/>
    </source>
</evidence>
<dbReference type="EMBL" id="VWZH01001106">
    <property type="protein sequence ID" value="NXG40434.1"/>
    <property type="molecule type" value="Genomic_DNA"/>
</dbReference>
<feature type="non-terminal residue" evidence="3">
    <location>
        <position position="1"/>
    </location>
</feature>
<dbReference type="AlphaFoldDB" id="A0A7K9BJB9"/>
<evidence type="ECO:0000256" key="1">
    <source>
        <dbReference type="SAM" id="MobiDB-lite"/>
    </source>
</evidence>
<dbReference type="Proteomes" id="UP000543287">
    <property type="component" value="Unassembled WGS sequence"/>
</dbReference>
<sequence length="128" mass="14597">LPRASRALLCAPQEQRRVARVWREYVRKKRVSKGRHLDFPCCNRPAETPHQGAPDPRPRRSPSPQCSGGPGRWRHPGPAAHGPALPGRQDSAFLEKQERCDYLTKKLEHIKARIREYDRVAPEGSVCF</sequence>
<name>A0A7K9BJB9_DRONO</name>